<name>A0ABN9V8R0_9DINO</name>
<reference evidence="2" key="1">
    <citation type="submission" date="2023-10" db="EMBL/GenBank/DDBJ databases">
        <authorList>
            <person name="Chen Y."/>
            <person name="Shah S."/>
            <person name="Dougan E. K."/>
            <person name="Thang M."/>
            <person name="Chan C."/>
        </authorList>
    </citation>
    <scope>NUCLEOTIDE SEQUENCE [LARGE SCALE GENOMIC DNA]</scope>
</reference>
<keyword evidence="3" id="KW-1185">Reference proteome</keyword>
<comment type="caution">
    <text evidence="2">The sequence shown here is derived from an EMBL/GenBank/DDBJ whole genome shotgun (WGS) entry which is preliminary data.</text>
</comment>
<accession>A0ABN9V8R0</accession>
<proteinExistence type="predicted"/>
<organism evidence="2 3">
    <name type="scientific">Prorocentrum cordatum</name>
    <dbReference type="NCBI Taxonomy" id="2364126"/>
    <lineage>
        <taxon>Eukaryota</taxon>
        <taxon>Sar</taxon>
        <taxon>Alveolata</taxon>
        <taxon>Dinophyceae</taxon>
        <taxon>Prorocentrales</taxon>
        <taxon>Prorocentraceae</taxon>
        <taxon>Prorocentrum</taxon>
    </lineage>
</organism>
<feature type="region of interest" description="Disordered" evidence="1">
    <location>
        <begin position="1"/>
        <end position="38"/>
    </location>
</feature>
<evidence type="ECO:0000256" key="1">
    <source>
        <dbReference type="SAM" id="MobiDB-lite"/>
    </source>
</evidence>
<feature type="non-terminal residue" evidence="2">
    <location>
        <position position="232"/>
    </location>
</feature>
<evidence type="ECO:0008006" key="4">
    <source>
        <dbReference type="Google" id="ProtNLM"/>
    </source>
</evidence>
<evidence type="ECO:0000313" key="3">
    <source>
        <dbReference type="Proteomes" id="UP001189429"/>
    </source>
</evidence>
<protein>
    <recommendedName>
        <fullName evidence="4">60S ribosomal export protein NMD3</fullName>
    </recommendedName>
</protein>
<dbReference type="EMBL" id="CAUYUJ010016840">
    <property type="protein sequence ID" value="CAK0869338.1"/>
    <property type="molecule type" value="Genomic_DNA"/>
</dbReference>
<feature type="compositionally biased region" description="Low complexity" evidence="1">
    <location>
        <begin position="17"/>
        <end position="27"/>
    </location>
</feature>
<gene>
    <name evidence="2" type="ORF">PCOR1329_LOCUS55732</name>
</gene>
<sequence length="232" mass="25761">MAQPEGRLAVRRRGNKRAAAAKAAQAAPGSSDATPALEDPTLAGLQSMGMVVTAHAEDSKEAQAIMKLVHCLVCPDGRACLLCGMKDTEVDHVYVTRTIIWAYPPSPDGKNSGMVCYYCQRVFQARFKAKYKSVQKLLEQFGIDVMVLRMHKHWRQVCVLATTQAGTLAVKITWGTEEDTRKLVTKQAQETRLEDPEDEIIPEEDYEQLYGNWKTNGKGHKLVDWGGVRGVL</sequence>
<dbReference type="Proteomes" id="UP001189429">
    <property type="component" value="Unassembled WGS sequence"/>
</dbReference>
<evidence type="ECO:0000313" key="2">
    <source>
        <dbReference type="EMBL" id="CAK0869338.1"/>
    </source>
</evidence>